<dbReference type="EMBL" id="GGEC01083945">
    <property type="protein sequence ID" value="MBX64429.1"/>
    <property type="molecule type" value="Transcribed_RNA"/>
</dbReference>
<sequence>MCYLTEFPCIILFCLVQFSLSRGNYLIKTARFVALRFLNIDQLLHYLPVNGQY</sequence>
<evidence type="ECO:0000313" key="1">
    <source>
        <dbReference type="EMBL" id="MBX64429.1"/>
    </source>
</evidence>
<accession>A0A2P2QBX9</accession>
<proteinExistence type="predicted"/>
<dbReference type="AlphaFoldDB" id="A0A2P2QBX9"/>
<organism evidence="1">
    <name type="scientific">Rhizophora mucronata</name>
    <name type="common">Asiatic mangrove</name>
    <dbReference type="NCBI Taxonomy" id="61149"/>
    <lineage>
        <taxon>Eukaryota</taxon>
        <taxon>Viridiplantae</taxon>
        <taxon>Streptophyta</taxon>
        <taxon>Embryophyta</taxon>
        <taxon>Tracheophyta</taxon>
        <taxon>Spermatophyta</taxon>
        <taxon>Magnoliopsida</taxon>
        <taxon>eudicotyledons</taxon>
        <taxon>Gunneridae</taxon>
        <taxon>Pentapetalae</taxon>
        <taxon>rosids</taxon>
        <taxon>fabids</taxon>
        <taxon>Malpighiales</taxon>
        <taxon>Rhizophoraceae</taxon>
        <taxon>Rhizophora</taxon>
    </lineage>
</organism>
<name>A0A2P2QBX9_RHIMU</name>
<protein>
    <submittedName>
        <fullName evidence="1">Uncharacterized protein</fullName>
    </submittedName>
</protein>
<reference evidence="1" key="1">
    <citation type="submission" date="2018-02" db="EMBL/GenBank/DDBJ databases">
        <title>Rhizophora mucronata_Transcriptome.</title>
        <authorList>
            <person name="Meera S.P."/>
            <person name="Sreeshan A."/>
            <person name="Augustine A."/>
        </authorList>
    </citation>
    <scope>NUCLEOTIDE SEQUENCE</scope>
    <source>
        <tissue evidence="1">Leaf</tissue>
    </source>
</reference>